<keyword evidence="4 6" id="KW-1133">Transmembrane helix</keyword>
<evidence type="ECO:0000256" key="6">
    <source>
        <dbReference type="SAM" id="Phobius"/>
    </source>
</evidence>
<dbReference type="PANTHER" id="PTHR32309:SF31">
    <property type="entry name" value="CAPSULAR EXOPOLYSACCHARIDE FAMILY"/>
    <property type="match status" value="1"/>
</dbReference>
<keyword evidence="3 6" id="KW-0812">Transmembrane</keyword>
<evidence type="ECO:0000259" key="7">
    <source>
        <dbReference type="Pfam" id="PF02706"/>
    </source>
</evidence>
<dbReference type="AlphaFoldDB" id="A0A2G5KAV2"/>
<dbReference type="GO" id="GO:0005886">
    <property type="term" value="C:plasma membrane"/>
    <property type="evidence" value="ECO:0007669"/>
    <property type="project" value="UniProtKB-SubCell"/>
</dbReference>
<evidence type="ECO:0000256" key="3">
    <source>
        <dbReference type="ARBA" id="ARBA00022692"/>
    </source>
</evidence>
<feature type="transmembrane region" description="Helical" evidence="6">
    <location>
        <begin position="358"/>
        <end position="383"/>
    </location>
</feature>
<evidence type="ECO:0000256" key="1">
    <source>
        <dbReference type="ARBA" id="ARBA00004651"/>
    </source>
</evidence>
<proteinExistence type="predicted"/>
<keyword evidence="2" id="KW-1003">Cell membrane</keyword>
<dbReference type="RefSeq" id="WP_099591474.1">
    <property type="nucleotide sequence ID" value="NZ_MDGM01000003.1"/>
</dbReference>
<sequence length="396" mass="44650">MSRDINIFHLAAILWRAKMFLAALGLIAGVMAAIYFTYFSPNWYQAKSAIVISLGQNDGGETVATGAAASLEYAANTQLAVLTSRDLLAELAKRLHVASFTEYAKIEDPEKIVDHLARKISVKNIRHSYIIEVSASARDAENAINLANELVKIYTERQMEHRNFVAETRMQHLSQRVAQSKNRLNVSLENLRKFKQNTHASLPQELDRLYLQMTQTRQRIAQITQASGEFKIVNFKGFPADDGATFHTAKTATDLGDDEALRLKLKEVKSLQDNALTKDQMRNKQQRDSLIFAENQLAQKIKKYASDLETLQELNRQVDTDSLLHDQALLQFRQMSDVYDRNLNESRILSVANHGAKLGYGVLMKTGIAMLITLLFGAAIVALRDAYAWQKQQHVL</sequence>
<dbReference type="EMBL" id="MDGM01000003">
    <property type="protein sequence ID" value="PIB26646.1"/>
    <property type="molecule type" value="Genomic_DNA"/>
</dbReference>
<dbReference type="Proteomes" id="UP000231516">
    <property type="component" value="Unassembled WGS sequence"/>
</dbReference>
<evidence type="ECO:0000313" key="9">
    <source>
        <dbReference type="Proteomes" id="UP000231516"/>
    </source>
</evidence>
<feature type="transmembrane region" description="Helical" evidence="6">
    <location>
        <begin position="20"/>
        <end position="38"/>
    </location>
</feature>
<evidence type="ECO:0000256" key="2">
    <source>
        <dbReference type="ARBA" id="ARBA00022475"/>
    </source>
</evidence>
<name>A0A2G5KAV2_9RHOB</name>
<dbReference type="Pfam" id="PF02706">
    <property type="entry name" value="Wzz"/>
    <property type="match status" value="1"/>
</dbReference>
<organism evidence="8 9">
    <name type="scientific">Paramylibacter kogurei</name>
    <dbReference type="NCBI Taxonomy" id="1889778"/>
    <lineage>
        <taxon>Bacteria</taxon>
        <taxon>Pseudomonadati</taxon>
        <taxon>Pseudomonadota</taxon>
        <taxon>Alphaproteobacteria</taxon>
        <taxon>Rhodobacterales</taxon>
        <taxon>Paracoccaceae</taxon>
        <taxon>Paramylibacter</taxon>
    </lineage>
</organism>
<comment type="caution">
    <text evidence="8">The sequence shown here is derived from an EMBL/GenBank/DDBJ whole genome shotgun (WGS) entry which is preliminary data.</text>
</comment>
<dbReference type="PANTHER" id="PTHR32309">
    <property type="entry name" value="TYROSINE-PROTEIN KINASE"/>
    <property type="match status" value="1"/>
</dbReference>
<feature type="domain" description="Polysaccharide chain length determinant N-terminal" evidence="7">
    <location>
        <begin position="4"/>
        <end position="94"/>
    </location>
</feature>
<gene>
    <name evidence="8" type="ORF">BFP76_12210</name>
</gene>
<evidence type="ECO:0000256" key="4">
    <source>
        <dbReference type="ARBA" id="ARBA00022989"/>
    </source>
</evidence>
<keyword evidence="5 6" id="KW-0472">Membrane</keyword>
<reference evidence="8 9" key="1">
    <citation type="submission" date="2016-08" db="EMBL/GenBank/DDBJ databases">
        <title>Draft genome of Amylibacter sp. strain 4G11.</title>
        <authorList>
            <person name="Wong S.-K."/>
            <person name="Hamasaki K."/>
            <person name="Yoshizawa S."/>
        </authorList>
    </citation>
    <scope>NUCLEOTIDE SEQUENCE [LARGE SCALE GENOMIC DNA]</scope>
    <source>
        <strain evidence="8 9">4G11</strain>
    </source>
</reference>
<dbReference type="InterPro" id="IPR003856">
    <property type="entry name" value="LPS_length_determ_N"/>
</dbReference>
<evidence type="ECO:0000256" key="5">
    <source>
        <dbReference type="ARBA" id="ARBA00023136"/>
    </source>
</evidence>
<protein>
    <recommendedName>
        <fullName evidence="7">Polysaccharide chain length determinant N-terminal domain-containing protein</fullName>
    </recommendedName>
</protein>
<evidence type="ECO:0000313" key="8">
    <source>
        <dbReference type="EMBL" id="PIB26646.1"/>
    </source>
</evidence>
<comment type="subcellular location">
    <subcellularLocation>
        <location evidence="1">Cell membrane</location>
        <topology evidence="1">Multi-pass membrane protein</topology>
    </subcellularLocation>
</comment>
<keyword evidence="9" id="KW-1185">Reference proteome</keyword>
<accession>A0A2G5KAV2</accession>
<dbReference type="InterPro" id="IPR050445">
    <property type="entry name" value="Bact_polysacc_biosynth/exp"/>
</dbReference>